<name>A0AAW1S3R4_9CHLO</name>
<organism evidence="1 2">
    <name type="scientific">Apatococcus lobatus</name>
    <dbReference type="NCBI Taxonomy" id="904363"/>
    <lineage>
        <taxon>Eukaryota</taxon>
        <taxon>Viridiplantae</taxon>
        <taxon>Chlorophyta</taxon>
        <taxon>core chlorophytes</taxon>
        <taxon>Trebouxiophyceae</taxon>
        <taxon>Chlorellales</taxon>
        <taxon>Chlorellaceae</taxon>
        <taxon>Apatococcus</taxon>
    </lineage>
</organism>
<dbReference type="PANTHER" id="PTHR36013">
    <property type="entry name" value="ATP SYNTHASE 24 KDA SUBUNIT, MITOCHONDRIAL-RELATED"/>
    <property type="match status" value="1"/>
</dbReference>
<reference evidence="1 2" key="1">
    <citation type="journal article" date="2024" name="Nat. Commun.">
        <title>Phylogenomics reveals the evolutionary origins of lichenization in chlorophyte algae.</title>
        <authorList>
            <person name="Puginier C."/>
            <person name="Libourel C."/>
            <person name="Otte J."/>
            <person name="Skaloud P."/>
            <person name="Haon M."/>
            <person name="Grisel S."/>
            <person name="Petersen M."/>
            <person name="Berrin J.G."/>
            <person name="Delaux P.M."/>
            <person name="Dal Grande F."/>
            <person name="Keller J."/>
        </authorList>
    </citation>
    <scope>NUCLEOTIDE SEQUENCE [LARGE SCALE GENOMIC DNA]</scope>
    <source>
        <strain evidence="1 2">SAG 2145</strain>
    </source>
</reference>
<dbReference type="PANTHER" id="PTHR36013:SF2">
    <property type="entry name" value="ATP SYNTHASE 24 KDA SUBUNIT, MITOCHONDRIAL-RELATED"/>
    <property type="match status" value="1"/>
</dbReference>
<protein>
    <recommendedName>
        <fullName evidence="3">ATP synthase subunit d, mitochondrial</fullName>
    </recommendedName>
</protein>
<proteinExistence type="predicted"/>
<dbReference type="InterPro" id="IPR031432">
    <property type="entry name" value="MGP1"/>
</dbReference>
<keyword evidence="2" id="KW-1185">Reference proteome</keyword>
<comment type="caution">
    <text evidence="1">The sequence shown here is derived from an EMBL/GenBank/DDBJ whole genome shotgun (WGS) entry which is preliminary data.</text>
</comment>
<evidence type="ECO:0008006" key="3">
    <source>
        <dbReference type="Google" id="ProtNLM"/>
    </source>
</evidence>
<dbReference type="Pfam" id="PF15704">
    <property type="entry name" value="Mt_ATP_synt"/>
    <property type="match status" value="1"/>
</dbReference>
<accession>A0AAW1S3R4</accession>
<gene>
    <name evidence="1" type="ORF">WJX74_010842</name>
</gene>
<evidence type="ECO:0000313" key="2">
    <source>
        <dbReference type="Proteomes" id="UP001438707"/>
    </source>
</evidence>
<dbReference type="EMBL" id="JALJOS010000004">
    <property type="protein sequence ID" value="KAK9840502.1"/>
    <property type="molecule type" value="Genomic_DNA"/>
</dbReference>
<evidence type="ECO:0000313" key="1">
    <source>
        <dbReference type="EMBL" id="KAK9840502.1"/>
    </source>
</evidence>
<dbReference type="Proteomes" id="UP001438707">
    <property type="component" value="Unassembled WGS sequence"/>
</dbReference>
<sequence length="235" mass="25713">MAALIRGCKPALQQLRSQLRASSGVAARSFATAEPQAADQGAEEDDPVIAAFHLQQRAYRQIIDGMQNINVPLGGDAAAIQKYADEVEALKKKAGYPDFEELVQAQLAQTMATSSSYSQFLAAATEGKDFGNDQDAVNELIAAAESAEEESGDYLTEDNEQGWSLYNKAVEGIKSKYGLQDAEKMRREAVFGMYEAHLQELKDGVVEATESAKRKDHLEHVEVDLAAIKPKWDRT</sequence>
<dbReference type="AlphaFoldDB" id="A0AAW1S3R4"/>